<dbReference type="Proteomes" id="UP000317982">
    <property type="component" value="Unassembled WGS sequence"/>
</dbReference>
<dbReference type="InterPro" id="IPR013096">
    <property type="entry name" value="Cupin_2"/>
</dbReference>
<keyword evidence="4" id="KW-1185">Reference proteome</keyword>
<evidence type="ECO:0000313" key="4">
    <source>
        <dbReference type="Proteomes" id="UP000317982"/>
    </source>
</evidence>
<protein>
    <submittedName>
        <fullName evidence="3">Helix-turn-helix domain-containing protein</fullName>
    </submittedName>
</protein>
<dbReference type="InterPro" id="IPR050807">
    <property type="entry name" value="TransReg_Diox_bact_type"/>
</dbReference>
<name>A0A545AX19_9ACTN</name>
<dbReference type="SMART" id="SM00530">
    <property type="entry name" value="HTH_XRE"/>
    <property type="match status" value="1"/>
</dbReference>
<dbReference type="PANTHER" id="PTHR46797:SF1">
    <property type="entry name" value="METHYLPHOSPHONATE SYNTHASE"/>
    <property type="match status" value="1"/>
</dbReference>
<feature type="domain" description="HTH cro/C1-type" evidence="2">
    <location>
        <begin position="29"/>
        <end position="83"/>
    </location>
</feature>
<dbReference type="InParanoid" id="A0A545AX19"/>
<proteinExistence type="predicted"/>
<dbReference type="AlphaFoldDB" id="A0A545AX19"/>
<organism evidence="3 4">
    <name type="scientific">Cryptosporangium phraense</name>
    <dbReference type="NCBI Taxonomy" id="2593070"/>
    <lineage>
        <taxon>Bacteria</taxon>
        <taxon>Bacillati</taxon>
        <taxon>Actinomycetota</taxon>
        <taxon>Actinomycetes</taxon>
        <taxon>Cryptosporangiales</taxon>
        <taxon>Cryptosporangiaceae</taxon>
        <taxon>Cryptosporangium</taxon>
    </lineage>
</organism>
<dbReference type="RefSeq" id="WP_142703279.1">
    <property type="nucleotide sequence ID" value="NZ_VIRS01000003.1"/>
</dbReference>
<evidence type="ECO:0000256" key="1">
    <source>
        <dbReference type="ARBA" id="ARBA00023125"/>
    </source>
</evidence>
<dbReference type="PANTHER" id="PTHR46797">
    <property type="entry name" value="HTH-TYPE TRANSCRIPTIONAL REGULATOR"/>
    <property type="match status" value="1"/>
</dbReference>
<dbReference type="InterPro" id="IPR001387">
    <property type="entry name" value="Cro/C1-type_HTH"/>
</dbReference>
<dbReference type="InterPro" id="IPR011051">
    <property type="entry name" value="RmlC_Cupin_sf"/>
</dbReference>
<dbReference type="GO" id="GO:0003677">
    <property type="term" value="F:DNA binding"/>
    <property type="evidence" value="ECO:0007669"/>
    <property type="project" value="UniProtKB-KW"/>
</dbReference>
<dbReference type="GO" id="GO:0003700">
    <property type="term" value="F:DNA-binding transcription factor activity"/>
    <property type="evidence" value="ECO:0007669"/>
    <property type="project" value="TreeGrafter"/>
</dbReference>
<dbReference type="SUPFAM" id="SSF47413">
    <property type="entry name" value="lambda repressor-like DNA-binding domains"/>
    <property type="match status" value="1"/>
</dbReference>
<dbReference type="Pfam" id="PF01381">
    <property type="entry name" value="HTH_3"/>
    <property type="match status" value="1"/>
</dbReference>
<dbReference type="CDD" id="cd00093">
    <property type="entry name" value="HTH_XRE"/>
    <property type="match status" value="1"/>
</dbReference>
<keyword evidence="1" id="KW-0238">DNA-binding</keyword>
<dbReference type="InterPro" id="IPR010982">
    <property type="entry name" value="Lambda_DNA-bd_dom_sf"/>
</dbReference>
<accession>A0A545AX19</accession>
<dbReference type="Gene3D" id="2.60.120.10">
    <property type="entry name" value="Jelly Rolls"/>
    <property type="match status" value="1"/>
</dbReference>
<dbReference type="EMBL" id="VIRS01000003">
    <property type="protein sequence ID" value="TQS45872.1"/>
    <property type="molecule type" value="Genomic_DNA"/>
</dbReference>
<dbReference type="OrthoDB" id="5584941at2"/>
<dbReference type="Pfam" id="PF07883">
    <property type="entry name" value="Cupin_2"/>
    <property type="match status" value="1"/>
</dbReference>
<dbReference type="InterPro" id="IPR014710">
    <property type="entry name" value="RmlC-like_jellyroll"/>
</dbReference>
<comment type="caution">
    <text evidence="3">The sequence shown here is derived from an EMBL/GenBank/DDBJ whole genome shotgun (WGS) entry which is preliminary data.</text>
</comment>
<dbReference type="GO" id="GO:0005829">
    <property type="term" value="C:cytosol"/>
    <property type="evidence" value="ECO:0007669"/>
    <property type="project" value="TreeGrafter"/>
</dbReference>
<evidence type="ECO:0000259" key="2">
    <source>
        <dbReference type="PROSITE" id="PS50943"/>
    </source>
</evidence>
<reference evidence="3 4" key="1">
    <citation type="submission" date="2019-07" db="EMBL/GenBank/DDBJ databases">
        <title>Cryptosporangium phraense sp. nov., isolated from plant litter.</title>
        <authorList>
            <person name="Suriyachadkun C."/>
        </authorList>
    </citation>
    <scope>NUCLEOTIDE SEQUENCE [LARGE SCALE GENOMIC DNA]</scope>
    <source>
        <strain evidence="3 4">A-T 5661</strain>
    </source>
</reference>
<dbReference type="SUPFAM" id="SSF51182">
    <property type="entry name" value="RmlC-like cupins"/>
    <property type="match status" value="1"/>
</dbReference>
<dbReference type="Gene3D" id="1.10.260.40">
    <property type="entry name" value="lambda repressor-like DNA-binding domains"/>
    <property type="match status" value="1"/>
</dbReference>
<gene>
    <name evidence="3" type="ORF">FL583_05040</name>
</gene>
<dbReference type="CDD" id="cd02209">
    <property type="entry name" value="cupin_XRE_C"/>
    <property type="match status" value="1"/>
</dbReference>
<dbReference type="PROSITE" id="PS50943">
    <property type="entry name" value="HTH_CROC1"/>
    <property type="match status" value="1"/>
</dbReference>
<evidence type="ECO:0000313" key="3">
    <source>
        <dbReference type="EMBL" id="TQS45872.1"/>
    </source>
</evidence>
<sequence>MRTGKDHLPESGEATGDKDALARDVGAIVRAQRVEAGISIAELARRVGVSGPFISQLEAGRSSLSLPTLYRIGSALGVAPSALLPGSSESALVTRSGHGMVIPATATAATQRPRLITRPGPGHVLEGYHYVIRPDDDPQQWYEHQGEDVVYVVAGAIAVEFEDGREVMLQAGDALHHDGDVAHRWRLLGSEPAEAIVVNTVHT</sequence>